<dbReference type="EMBL" id="CABWMV010000006">
    <property type="protein sequence ID" value="VXC55669.1"/>
    <property type="molecule type" value="Genomic_DNA"/>
</dbReference>
<organism evidence="1 2">
    <name type="scientific">Sphingobacterium multivorum</name>
    <dbReference type="NCBI Taxonomy" id="28454"/>
    <lineage>
        <taxon>Bacteria</taxon>
        <taxon>Pseudomonadati</taxon>
        <taxon>Bacteroidota</taxon>
        <taxon>Sphingobacteriia</taxon>
        <taxon>Sphingobacteriales</taxon>
        <taxon>Sphingobacteriaceae</taxon>
        <taxon>Sphingobacterium</taxon>
    </lineage>
</organism>
<sequence length="103" mass="11532">MTNVMYKYATVLVAIENLRKEGYDVDFNLEDNCLICGDNKYTIDDFEIEQVYRYEGDSNPSDESTVYGIASKDGLKGILVTAYGAYTDGMSAAMLKKLSLKNE</sequence>
<dbReference type="RefSeq" id="WP_159333318.1">
    <property type="nucleotide sequence ID" value="NZ_LR733857.1"/>
</dbReference>
<evidence type="ECO:0000313" key="2">
    <source>
        <dbReference type="Proteomes" id="UP000432350"/>
    </source>
</evidence>
<evidence type="ECO:0000313" key="1">
    <source>
        <dbReference type="EMBL" id="VXC55669.1"/>
    </source>
</evidence>
<name>A0A653ZK68_SPHMU</name>
<evidence type="ECO:0008006" key="3">
    <source>
        <dbReference type="Google" id="ProtNLM"/>
    </source>
</evidence>
<protein>
    <recommendedName>
        <fullName evidence="3">Phosphoribosylpyrophosphate synthetase</fullName>
    </recommendedName>
</protein>
<accession>A0A653ZK68</accession>
<dbReference type="AlphaFoldDB" id="A0A653ZK68"/>
<proteinExistence type="predicted"/>
<dbReference type="Proteomes" id="UP000432350">
    <property type="component" value="Unassembled WGS sequence"/>
</dbReference>
<reference evidence="1 2" key="1">
    <citation type="submission" date="2019-10" db="EMBL/GenBank/DDBJ databases">
        <authorList>
            <person name="Karimi E."/>
        </authorList>
    </citation>
    <scope>NUCLEOTIDE SEQUENCE [LARGE SCALE GENOMIC DNA]</scope>
    <source>
        <strain evidence="1">Sphingobacterium sp. 8BC</strain>
    </source>
</reference>
<gene>
    <name evidence="1" type="ORF">SPHINGO8BC_140210</name>
</gene>